<evidence type="ECO:0000256" key="1">
    <source>
        <dbReference type="SAM" id="MobiDB-lite"/>
    </source>
</evidence>
<name>A0A167TKD7_PENCH</name>
<dbReference type="Proteomes" id="UP000076449">
    <property type="component" value="Chromosome II"/>
</dbReference>
<protein>
    <submittedName>
        <fullName evidence="2">Uncharacterized protein</fullName>
    </submittedName>
</protein>
<dbReference type="AlphaFoldDB" id="A0A167TKD7"/>
<reference evidence="2" key="1">
    <citation type="journal article" date="2014" name="Genome Announc.">
        <title>Complete sequencing and chromosome-scale genome assembly of the industrial progenitor strain P2niaD18 from the penicillin producer Penicillium chrysogenum.</title>
        <authorList>
            <person name="Specht T."/>
            <person name="Dahlmann T.A."/>
            <person name="Zadra I."/>
            <person name="Kurnsteiner H."/>
            <person name="Kuck U."/>
        </authorList>
    </citation>
    <scope>NUCLEOTIDE SEQUENCE [LARGE SCALE GENOMIC DNA]</scope>
    <source>
        <strain evidence="2">P2niaD18</strain>
    </source>
</reference>
<feature type="region of interest" description="Disordered" evidence="1">
    <location>
        <begin position="1"/>
        <end position="38"/>
    </location>
</feature>
<dbReference type="EMBL" id="CM002799">
    <property type="protein sequence ID" value="KZN88372.1"/>
    <property type="molecule type" value="Genomic_DNA"/>
</dbReference>
<sequence>MDAQPPAGSQSHHKLHLGPETQRSGPRSTSDAHYHSGWSIRRLLSRRGSCKYSVLEREPNRLRKRMSD</sequence>
<gene>
    <name evidence="2" type="ORF">EN45_069440</name>
</gene>
<evidence type="ECO:0000313" key="2">
    <source>
        <dbReference type="EMBL" id="KZN88372.1"/>
    </source>
</evidence>
<feature type="compositionally biased region" description="Polar residues" evidence="1">
    <location>
        <begin position="21"/>
        <end position="31"/>
    </location>
</feature>
<accession>A0A167TKD7</accession>
<organism evidence="2">
    <name type="scientific">Penicillium chrysogenum</name>
    <name type="common">Penicillium notatum</name>
    <dbReference type="NCBI Taxonomy" id="5076"/>
    <lineage>
        <taxon>Eukaryota</taxon>
        <taxon>Fungi</taxon>
        <taxon>Dikarya</taxon>
        <taxon>Ascomycota</taxon>
        <taxon>Pezizomycotina</taxon>
        <taxon>Eurotiomycetes</taxon>
        <taxon>Eurotiomycetidae</taxon>
        <taxon>Eurotiales</taxon>
        <taxon>Aspergillaceae</taxon>
        <taxon>Penicillium</taxon>
        <taxon>Penicillium chrysogenum species complex</taxon>
    </lineage>
</organism>
<proteinExistence type="predicted"/>